<organism evidence="2 3">
    <name type="scientific">Marilutibacter maris</name>
    <dbReference type="NCBI Taxonomy" id="1605891"/>
    <lineage>
        <taxon>Bacteria</taxon>
        <taxon>Pseudomonadati</taxon>
        <taxon>Pseudomonadota</taxon>
        <taxon>Gammaproteobacteria</taxon>
        <taxon>Lysobacterales</taxon>
        <taxon>Lysobacteraceae</taxon>
        <taxon>Marilutibacter</taxon>
    </lineage>
</organism>
<evidence type="ECO:0000313" key="2">
    <source>
        <dbReference type="EMBL" id="AWV07763.1"/>
    </source>
</evidence>
<dbReference type="SMART" id="SM00226">
    <property type="entry name" value="LMWPc"/>
    <property type="match status" value="1"/>
</dbReference>
<dbReference type="SUPFAM" id="SSF52788">
    <property type="entry name" value="Phosphotyrosine protein phosphatases I"/>
    <property type="match status" value="1"/>
</dbReference>
<protein>
    <recommendedName>
        <fullName evidence="1">Phosphotyrosine protein phosphatase I domain-containing protein</fullName>
    </recommendedName>
</protein>
<dbReference type="PIRSF" id="PIRSF029416">
    <property type="entry name" value="UCP029416_PTP"/>
    <property type="match status" value="1"/>
</dbReference>
<dbReference type="InterPro" id="IPR023485">
    <property type="entry name" value="Ptyr_pPase"/>
</dbReference>
<dbReference type="AlphaFoldDB" id="A0A2U9T5G1"/>
<evidence type="ECO:0000313" key="3">
    <source>
        <dbReference type="Proteomes" id="UP000249447"/>
    </source>
</evidence>
<reference evidence="2 3" key="1">
    <citation type="submission" date="2018-05" db="EMBL/GenBank/DDBJ databases">
        <title>The complete genome of Lysobacter maris HZ9B, a marine bacterium antagonistic against terrestrial plant pathogens.</title>
        <authorList>
            <person name="Zhang X.-Q."/>
        </authorList>
    </citation>
    <scope>NUCLEOTIDE SEQUENCE [LARGE SCALE GENOMIC DNA]</scope>
    <source>
        <strain evidence="2 3">HZ9B</strain>
    </source>
</reference>
<dbReference type="RefSeq" id="WP_111266850.1">
    <property type="nucleotide sequence ID" value="NZ_CP029843.1"/>
</dbReference>
<feature type="domain" description="Phosphotyrosine protein phosphatase I" evidence="1">
    <location>
        <begin position="2"/>
        <end position="108"/>
    </location>
</feature>
<evidence type="ECO:0000259" key="1">
    <source>
        <dbReference type="SMART" id="SM00226"/>
    </source>
</evidence>
<dbReference type="Gene3D" id="3.40.50.2300">
    <property type="match status" value="2"/>
</dbReference>
<dbReference type="InterPro" id="IPR016919">
    <property type="entry name" value="UCP029416_PTP"/>
</dbReference>
<dbReference type="Proteomes" id="UP000249447">
    <property type="component" value="Chromosome"/>
</dbReference>
<proteinExistence type="predicted"/>
<dbReference type="OrthoDB" id="7210484at2"/>
<dbReference type="EMBL" id="CP029843">
    <property type="protein sequence ID" value="AWV07763.1"/>
    <property type="molecule type" value="Genomic_DNA"/>
</dbReference>
<name>A0A2U9T5G1_9GAMM</name>
<accession>A0A2U9T5G1</accession>
<dbReference type="KEGG" id="lmb:C9I47_2080"/>
<dbReference type="InterPro" id="IPR036196">
    <property type="entry name" value="Ptyr_pPase_sf"/>
</dbReference>
<keyword evidence="3" id="KW-1185">Reference proteome</keyword>
<gene>
    <name evidence="2" type="ORF">C9I47_2080</name>
</gene>
<sequence length="111" mass="12745">MHHVLFICAQNRLRSPTAEQVFADWPGIETESAGIGNGADTPVSPELLARADLVFVMEKSHLNKLRRKFRAHLNGKRLICLDIPDDYDYMDPVLIQLLQRKVPRFLPVPRR</sequence>